<evidence type="ECO:0000256" key="4">
    <source>
        <dbReference type="ARBA" id="ARBA00022989"/>
    </source>
</evidence>
<evidence type="ECO:0000256" key="3">
    <source>
        <dbReference type="ARBA" id="ARBA00022692"/>
    </source>
</evidence>
<evidence type="ECO:0000313" key="7">
    <source>
        <dbReference type="EMBL" id="MBP1326703.1"/>
    </source>
</evidence>
<keyword evidence="2" id="KW-1003">Cell membrane</keyword>
<dbReference type="Pfam" id="PF13520">
    <property type="entry name" value="AA_permease_2"/>
    <property type="match status" value="1"/>
</dbReference>
<organism evidence="7 8">
    <name type="scientific">Leucobacter exalbidus</name>
    <dbReference type="NCBI Taxonomy" id="662960"/>
    <lineage>
        <taxon>Bacteria</taxon>
        <taxon>Bacillati</taxon>
        <taxon>Actinomycetota</taxon>
        <taxon>Actinomycetes</taxon>
        <taxon>Micrococcales</taxon>
        <taxon>Microbacteriaceae</taxon>
        <taxon>Leucobacter</taxon>
    </lineage>
</organism>
<reference evidence="7" key="1">
    <citation type="submission" date="2021-02" db="EMBL/GenBank/DDBJ databases">
        <title>Sequencing the genomes of 1000 actinobacteria strains.</title>
        <authorList>
            <person name="Klenk H.-P."/>
        </authorList>
    </citation>
    <scope>NUCLEOTIDE SEQUENCE</scope>
    <source>
        <strain evidence="7">DSM 22850</strain>
    </source>
</reference>
<keyword evidence="4 6" id="KW-1133">Transmembrane helix</keyword>
<dbReference type="Proteomes" id="UP000675163">
    <property type="component" value="Unassembled WGS sequence"/>
</dbReference>
<evidence type="ECO:0000256" key="2">
    <source>
        <dbReference type="ARBA" id="ARBA00022475"/>
    </source>
</evidence>
<dbReference type="GO" id="GO:0022857">
    <property type="term" value="F:transmembrane transporter activity"/>
    <property type="evidence" value="ECO:0007669"/>
    <property type="project" value="InterPro"/>
</dbReference>
<sequence length="484" mass="51517">MSTETGLAAIIPPDIREEGQLHGNLGVIDVMFTVIAYNGPAVVFMGFLPVLILWGNGVGAPAMILAAGSLLLVIASGLINVSSALKRPGGFYALVSAGLGRMAGLGTGFTAIFTYFAAVLSVYAIAGTAFSDLLENFFGAERVPWWTVGLVCVVAVGFLGYFNIQLSAKVLYVFLTLEFLLIIAYIIAVIAQGGANGFGLDSFKPEYMFSGALAVGALFAITIFGGFEATVIFREEVRDPDRTIKRATYGVIALLAICYALLSWVFIYAYGPGVILEVLGQDIAGAAGQSVREYVGEAAYLFANILLFTSAFALQLASHNILTRYVYNFGKDRILPKSLAAIHPKNVSPYKASIAVSVVCAVGVAGIAISGVPDDILYATIASFLTYGMVILVTMVSFAIGVYMLKHKTSNLFHAALMFIGGGIFAITTVFATVRFDLLSGLVGTPALIMLSVCWAFILSGVGLGYYLKKKKPEIYRNVGRRDN</sequence>
<feature type="transmembrane region" description="Helical" evidence="6">
    <location>
        <begin position="247"/>
        <end position="270"/>
    </location>
</feature>
<feature type="transmembrane region" description="Helical" evidence="6">
    <location>
        <begin position="352"/>
        <end position="372"/>
    </location>
</feature>
<protein>
    <submittedName>
        <fullName evidence="7">Amino acid transporter</fullName>
    </submittedName>
</protein>
<name>A0A940T4A6_9MICO</name>
<evidence type="ECO:0000313" key="8">
    <source>
        <dbReference type="Proteomes" id="UP000675163"/>
    </source>
</evidence>
<evidence type="ECO:0000256" key="1">
    <source>
        <dbReference type="ARBA" id="ARBA00004651"/>
    </source>
</evidence>
<dbReference type="PANTHER" id="PTHR42770:SF16">
    <property type="entry name" value="AMINO ACID PERMEASE"/>
    <property type="match status" value="1"/>
</dbReference>
<feature type="transmembrane region" description="Helical" evidence="6">
    <location>
        <begin position="384"/>
        <end position="405"/>
    </location>
</feature>
<comment type="subcellular location">
    <subcellularLocation>
        <location evidence="1">Cell membrane</location>
        <topology evidence="1">Multi-pass membrane protein</topology>
    </subcellularLocation>
</comment>
<dbReference type="PIRSF" id="PIRSF006060">
    <property type="entry name" value="AA_transporter"/>
    <property type="match status" value="1"/>
</dbReference>
<feature type="transmembrane region" description="Helical" evidence="6">
    <location>
        <begin position="412"/>
        <end position="434"/>
    </location>
</feature>
<accession>A0A940T4A6</accession>
<dbReference type="GO" id="GO:0005886">
    <property type="term" value="C:plasma membrane"/>
    <property type="evidence" value="ECO:0007669"/>
    <property type="project" value="UniProtKB-SubCell"/>
</dbReference>
<dbReference type="AlphaFoldDB" id="A0A940T4A6"/>
<feature type="transmembrane region" description="Helical" evidence="6">
    <location>
        <begin position="446"/>
        <end position="468"/>
    </location>
</feature>
<keyword evidence="3 6" id="KW-0812">Transmembrane</keyword>
<proteinExistence type="predicted"/>
<dbReference type="Gene3D" id="1.20.1740.10">
    <property type="entry name" value="Amino acid/polyamine transporter I"/>
    <property type="match status" value="1"/>
</dbReference>
<feature type="transmembrane region" description="Helical" evidence="6">
    <location>
        <begin position="30"/>
        <end position="54"/>
    </location>
</feature>
<dbReference type="InterPro" id="IPR002293">
    <property type="entry name" value="AA/rel_permease1"/>
</dbReference>
<feature type="transmembrane region" description="Helical" evidence="6">
    <location>
        <begin position="207"/>
        <end position="227"/>
    </location>
</feature>
<dbReference type="EMBL" id="JAFIDA010000001">
    <property type="protein sequence ID" value="MBP1326703.1"/>
    <property type="molecule type" value="Genomic_DNA"/>
</dbReference>
<evidence type="ECO:0000256" key="6">
    <source>
        <dbReference type="SAM" id="Phobius"/>
    </source>
</evidence>
<dbReference type="RefSeq" id="WP_209705569.1">
    <property type="nucleotide sequence ID" value="NZ_JAFIDA010000001.1"/>
</dbReference>
<evidence type="ECO:0000256" key="5">
    <source>
        <dbReference type="ARBA" id="ARBA00023136"/>
    </source>
</evidence>
<dbReference type="InterPro" id="IPR050367">
    <property type="entry name" value="APC_superfamily"/>
</dbReference>
<keyword evidence="5 6" id="KW-0472">Membrane</keyword>
<feature type="transmembrane region" description="Helical" evidence="6">
    <location>
        <begin position="102"/>
        <end position="125"/>
    </location>
</feature>
<feature type="transmembrane region" description="Helical" evidence="6">
    <location>
        <begin position="145"/>
        <end position="164"/>
    </location>
</feature>
<feature type="transmembrane region" description="Helical" evidence="6">
    <location>
        <begin position="171"/>
        <end position="195"/>
    </location>
</feature>
<gene>
    <name evidence="7" type="ORF">JOF28_001935</name>
</gene>
<feature type="transmembrane region" description="Helical" evidence="6">
    <location>
        <begin position="298"/>
        <end position="317"/>
    </location>
</feature>
<feature type="transmembrane region" description="Helical" evidence="6">
    <location>
        <begin position="60"/>
        <end position="81"/>
    </location>
</feature>
<keyword evidence="8" id="KW-1185">Reference proteome</keyword>
<comment type="caution">
    <text evidence="7">The sequence shown here is derived from an EMBL/GenBank/DDBJ whole genome shotgun (WGS) entry which is preliminary data.</text>
</comment>
<dbReference type="PANTHER" id="PTHR42770">
    <property type="entry name" value="AMINO ACID TRANSPORTER-RELATED"/>
    <property type="match status" value="1"/>
</dbReference>